<dbReference type="EMBL" id="JACIBV010000003">
    <property type="protein sequence ID" value="MBB3733730.1"/>
    <property type="molecule type" value="Genomic_DNA"/>
</dbReference>
<sequence>MEEIRRDVVRILHRLPDVSVTGEGFAFYQLTDQALDRRDEEERDLLEAEKSADTHFDPLLYKLRQLSAERSRIDDQIRHLVTYARSFVRPRPYQLSILADAAKCSISGIRLISSNSKYKSEIARNIGKSDVTGQFSPPCEDALGDAMSDALAEHRSQIQSESEEISGPKPS</sequence>
<accession>A0A7W5VHI5</accession>
<reference evidence="2 3" key="1">
    <citation type="submission" date="2020-08" db="EMBL/GenBank/DDBJ databases">
        <title>Sequencing the genomes of 1000 actinobacteria strains.</title>
        <authorList>
            <person name="Klenk H.-P."/>
        </authorList>
    </citation>
    <scope>NUCLEOTIDE SEQUENCE [LARGE SCALE GENOMIC DNA]</scope>
    <source>
        <strain evidence="2 3">DSM 44320</strain>
    </source>
</reference>
<feature type="region of interest" description="Disordered" evidence="1">
    <location>
        <begin position="129"/>
        <end position="171"/>
    </location>
</feature>
<proteinExistence type="predicted"/>
<keyword evidence="3" id="KW-1185">Reference proteome</keyword>
<protein>
    <submittedName>
        <fullName evidence="2">Uncharacterized protein</fullName>
    </submittedName>
</protein>
<dbReference type="GeneID" id="95395665"/>
<dbReference type="Proteomes" id="UP000579945">
    <property type="component" value="Unassembled WGS sequence"/>
</dbReference>
<dbReference type="AlphaFoldDB" id="A0A7W5VHI5"/>
<name>A0A7W5VHI5_9ACTN</name>
<evidence type="ECO:0000313" key="2">
    <source>
        <dbReference type="EMBL" id="MBB3733730.1"/>
    </source>
</evidence>
<evidence type="ECO:0000256" key="1">
    <source>
        <dbReference type="SAM" id="MobiDB-lite"/>
    </source>
</evidence>
<gene>
    <name evidence="2" type="ORF">FHR33_009683</name>
</gene>
<comment type="caution">
    <text evidence="2">The sequence shown here is derived from an EMBL/GenBank/DDBJ whole genome shotgun (WGS) entry which is preliminary data.</text>
</comment>
<organism evidence="2 3">
    <name type="scientific">Nonomuraea dietziae</name>
    <dbReference type="NCBI Taxonomy" id="65515"/>
    <lineage>
        <taxon>Bacteria</taxon>
        <taxon>Bacillati</taxon>
        <taxon>Actinomycetota</taxon>
        <taxon>Actinomycetes</taxon>
        <taxon>Streptosporangiales</taxon>
        <taxon>Streptosporangiaceae</taxon>
        <taxon>Nonomuraea</taxon>
    </lineage>
</organism>
<evidence type="ECO:0000313" key="3">
    <source>
        <dbReference type="Proteomes" id="UP000579945"/>
    </source>
</evidence>
<dbReference type="RefSeq" id="WP_183662401.1">
    <property type="nucleotide sequence ID" value="NZ_JACIBV010000003.1"/>
</dbReference>